<dbReference type="AlphaFoldDB" id="A0A2A6C0K6"/>
<reference evidence="2" key="1">
    <citation type="journal article" date="2008" name="Nat. Genet.">
        <title>The Pristionchus pacificus genome provides a unique perspective on nematode lifestyle and parasitism.</title>
        <authorList>
            <person name="Dieterich C."/>
            <person name="Clifton S.W."/>
            <person name="Schuster L.N."/>
            <person name="Chinwalla A."/>
            <person name="Delehaunty K."/>
            <person name="Dinkelacker I."/>
            <person name="Fulton L."/>
            <person name="Fulton R."/>
            <person name="Godfrey J."/>
            <person name="Minx P."/>
            <person name="Mitreva M."/>
            <person name="Roeseler W."/>
            <person name="Tian H."/>
            <person name="Witte H."/>
            <person name="Yang S.P."/>
            <person name="Wilson R.K."/>
            <person name="Sommer R.J."/>
        </authorList>
    </citation>
    <scope>NUCLEOTIDE SEQUENCE [LARGE SCALE GENOMIC DNA]</scope>
    <source>
        <strain evidence="2">PS312</strain>
    </source>
</reference>
<keyword evidence="2" id="KW-1185">Reference proteome</keyword>
<protein>
    <submittedName>
        <fullName evidence="1">Uncharacterized protein</fullName>
    </submittedName>
</protein>
<organism evidence="1 2">
    <name type="scientific">Pristionchus pacificus</name>
    <name type="common">Parasitic nematode worm</name>
    <dbReference type="NCBI Taxonomy" id="54126"/>
    <lineage>
        <taxon>Eukaryota</taxon>
        <taxon>Metazoa</taxon>
        <taxon>Ecdysozoa</taxon>
        <taxon>Nematoda</taxon>
        <taxon>Chromadorea</taxon>
        <taxon>Rhabditida</taxon>
        <taxon>Rhabditina</taxon>
        <taxon>Diplogasteromorpha</taxon>
        <taxon>Diplogasteroidea</taxon>
        <taxon>Neodiplogasteridae</taxon>
        <taxon>Pristionchus</taxon>
    </lineage>
</organism>
<dbReference type="Proteomes" id="UP000005239">
    <property type="component" value="Unassembled WGS sequence"/>
</dbReference>
<accession>A0A8R1YZA9</accession>
<evidence type="ECO:0000313" key="2">
    <source>
        <dbReference type="Proteomes" id="UP000005239"/>
    </source>
</evidence>
<evidence type="ECO:0000313" key="1">
    <source>
        <dbReference type="EnsemblMetazoa" id="PPA42136.1"/>
    </source>
</evidence>
<reference evidence="1" key="2">
    <citation type="submission" date="2022-06" db="UniProtKB">
        <authorList>
            <consortium name="EnsemblMetazoa"/>
        </authorList>
    </citation>
    <scope>IDENTIFICATION</scope>
    <source>
        <strain evidence="1">PS312</strain>
    </source>
</reference>
<gene>
    <name evidence="1" type="primary">WBGene00280505</name>
</gene>
<proteinExistence type="predicted"/>
<sequence>MEAKPSDDKEKGCKDCHLYAKALKDVQKQLNVTEARLEELSIAYSQLVRHCNQVNAAVNGFLSSNNGEGYSTDTNMEDQPFDDPSPLLDNYELYSHSYPQWPYVFPKPTAIDLNDRVCTYGCKEGTRYTSRIELAQHMEKNHLKTLQRLSLAFFKLIGDEYGYVDPHAQTADYAEMYNILSKVRPYVDE</sequence>
<name>A0A2A6C0K6_PRIPA</name>
<accession>A0A2A6C0K6</accession>
<dbReference type="EnsemblMetazoa" id="PPA42136.1">
    <property type="protein sequence ID" value="PPA42136.1"/>
    <property type="gene ID" value="WBGene00280505"/>
</dbReference>